<dbReference type="GO" id="GO:0005524">
    <property type="term" value="F:ATP binding"/>
    <property type="evidence" value="ECO:0007669"/>
    <property type="project" value="InterPro"/>
</dbReference>
<dbReference type="PANTHER" id="PTHR43520">
    <property type="entry name" value="ATP7, ISOFORM B"/>
    <property type="match status" value="1"/>
</dbReference>
<dbReference type="GO" id="GO:0055070">
    <property type="term" value="P:copper ion homeostasis"/>
    <property type="evidence" value="ECO:0007669"/>
    <property type="project" value="TreeGrafter"/>
</dbReference>
<evidence type="ECO:0000256" key="1">
    <source>
        <dbReference type="ARBA" id="ARBA00004370"/>
    </source>
</evidence>
<dbReference type="InterPro" id="IPR023298">
    <property type="entry name" value="ATPase_P-typ_TM_dom_sf"/>
</dbReference>
<dbReference type="AlphaFoldDB" id="T1AI64"/>
<dbReference type="InterPro" id="IPR001757">
    <property type="entry name" value="P_typ_ATPase"/>
</dbReference>
<organism evidence="7">
    <name type="scientific">mine drainage metagenome</name>
    <dbReference type="NCBI Taxonomy" id="410659"/>
    <lineage>
        <taxon>unclassified sequences</taxon>
        <taxon>metagenomes</taxon>
        <taxon>ecological metagenomes</taxon>
    </lineage>
</organism>
<keyword evidence="4 6" id="KW-1133">Transmembrane helix</keyword>
<evidence type="ECO:0000256" key="6">
    <source>
        <dbReference type="SAM" id="Phobius"/>
    </source>
</evidence>
<dbReference type="GO" id="GO:0016887">
    <property type="term" value="F:ATP hydrolysis activity"/>
    <property type="evidence" value="ECO:0007669"/>
    <property type="project" value="InterPro"/>
</dbReference>
<dbReference type="NCBIfam" id="TIGR01494">
    <property type="entry name" value="ATPase_P-type"/>
    <property type="match status" value="1"/>
</dbReference>
<reference evidence="7" key="2">
    <citation type="journal article" date="2014" name="ISME J.">
        <title>Microbial stratification in low pH oxic and suboxic macroscopic growths along an acid mine drainage.</title>
        <authorList>
            <person name="Mendez-Garcia C."/>
            <person name="Mesa V."/>
            <person name="Sprenger R.R."/>
            <person name="Richter M."/>
            <person name="Diez M.S."/>
            <person name="Solano J."/>
            <person name="Bargiela R."/>
            <person name="Golyshina O.V."/>
            <person name="Manteca A."/>
            <person name="Ramos J.L."/>
            <person name="Gallego J.R."/>
            <person name="Llorente I."/>
            <person name="Martins Dos Santos V.A."/>
            <person name="Jensen O.N."/>
            <person name="Pelaez A.I."/>
            <person name="Sanchez J."/>
            <person name="Ferrer M."/>
        </authorList>
    </citation>
    <scope>NUCLEOTIDE SEQUENCE</scope>
</reference>
<gene>
    <name evidence="7" type="ORF">B1B_07870</name>
</gene>
<protein>
    <submittedName>
        <fullName evidence="7">Copper-translocating P-type ATPase</fullName>
    </submittedName>
</protein>
<dbReference type="InterPro" id="IPR018303">
    <property type="entry name" value="ATPase_P-typ_P_site"/>
</dbReference>
<name>T1AI64_9ZZZZ</name>
<dbReference type="Gene3D" id="1.20.1110.10">
    <property type="entry name" value="Calcium-transporting ATPase, transmembrane domain"/>
    <property type="match status" value="1"/>
</dbReference>
<dbReference type="PROSITE" id="PS00154">
    <property type="entry name" value="ATPASE_E1_E2"/>
    <property type="match status" value="1"/>
</dbReference>
<evidence type="ECO:0000256" key="2">
    <source>
        <dbReference type="ARBA" id="ARBA00022692"/>
    </source>
</evidence>
<evidence type="ECO:0000313" key="7">
    <source>
        <dbReference type="EMBL" id="EQD60181.1"/>
    </source>
</evidence>
<dbReference type="GO" id="GO:0043682">
    <property type="term" value="F:P-type divalent copper transporter activity"/>
    <property type="evidence" value="ECO:0007669"/>
    <property type="project" value="TreeGrafter"/>
</dbReference>
<reference evidence="7" key="1">
    <citation type="submission" date="2013-08" db="EMBL/GenBank/DDBJ databases">
        <authorList>
            <person name="Mendez C."/>
            <person name="Richter M."/>
            <person name="Ferrer M."/>
            <person name="Sanchez J."/>
        </authorList>
    </citation>
    <scope>NUCLEOTIDE SEQUENCE</scope>
</reference>
<sequence length="161" mass="16120">KLIGATVNGAGSITMLVEHAGADSTLSKIIAIVEAAASKRVKIQKLADTVSAYFVPLVIGIAIASSLGWFFLGSSGLSVAVLVFVSVVIIACPCAFGIATPAALLVGSGKASENGILIKSGEVVELAGKIKAIILDKTGTITVGKPSVTDIIPEATASEGE</sequence>
<proteinExistence type="predicted"/>
<dbReference type="GO" id="GO:0005507">
    <property type="term" value="F:copper ion binding"/>
    <property type="evidence" value="ECO:0007669"/>
    <property type="project" value="TreeGrafter"/>
</dbReference>
<accession>T1AI64</accession>
<evidence type="ECO:0000256" key="4">
    <source>
        <dbReference type="ARBA" id="ARBA00022989"/>
    </source>
</evidence>
<evidence type="ECO:0000256" key="3">
    <source>
        <dbReference type="ARBA" id="ARBA00022967"/>
    </source>
</evidence>
<dbReference type="EMBL" id="AUZY01005046">
    <property type="protein sequence ID" value="EQD60181.1"/>
    <property type="molecule type" value="Genomic_DNA"/>
</dbReference>
<dbReference type="SUPFAM" id="SSF81665">
    <property type="entry name" value="Calcium ATPase, transmembrane domain M"/>
    <property type="match status" value="1"/>
</dbReference>
<feature type="non-terminal residue" evidence="7">
    <location>
        <position position="161"/>
    </location>
</feature>
<keyword evidence="3" id="KW-1278">Translocase</keyword>
<dbReference type="GO" id="GO:0016020">
    <property type="term" value="C:membrane"/>
    <property type="evidence" value="ECO:0007669"/>
    <property type="project" value="UniProtKB-SubCell"/>
</dbReference>
<comment type="caution">
    <text evidence="7">The sequence shown here is derived from an EMBL/GenBank/DDBJ whole genome shotgun (WGS) entry which is preliminary data.</text>
</comment>
<dbReference type="PANTHER" id="PTHR43520:SF8">
    <property type="entry name" value="P-TYPE CU(+) TRANSPORTER"/>
    <property type="match status" value="1"/>
</dbReference>
<keyword evidence="5 6" id="KW-0472">Membrane</keyword>
<feature type="transmembrane region" description="Helical" evidence="6">
    <location>
        <begin position="78"/>
        <end position="106"/>
    </location>
</feature>
<comment type="subcellular location">
    <subcellularLocation>
        <location evidence="1">Membrane</location>
    </subcellularLocation>
</comment>
<keyword evidence="2 6" id="KW-0812">Transmembrane</keyword>
<feature type="transmembrane region" description="Helical" evidence="6">
    <location>
        <begin position="50"/>
        <end position="72"/>
    </location>
</feature>
<evidence type="ECO:0000256" key="5">
    <source>
        <dbReference type="ARBA" id="ARBA00023136"/>
    </source>
</evidence>
<feature type="non-terminal residue" evidence="7">
    <location>
        <position position="1"/>
    </location>
</feature>